<gene>
    <name evidence="1" type="ORF">OE749_18565</name>
</gene>
<evidence type="ECO:0000313" key="2">
    <source>
        <dbReference type="Proteomes" id="UP001652504"/>
    </source>
</evidence>
<comment type="caution">
    <text evidence="1">The sequence shown here is derived from an EMBL/GenBank/DDBJ whole genome shotgun (WGS) entry which is preliminary data.</text>
</comment>
<sequence>MMKHILLHNMKIGAVLVALLIINTISGCLNFQTEIKDLNQFVFEEYSYYSDSPLAMHGSTGGAGGEICSKTTDLCIGSKDNLNVYFGRDEFDEKNSVAVVTTSAPRVEYFLDLRRGTLLKCNNCKEESFNQSGIVFNEGFSTGSFAWSNDKQHLIFELNILSAEISADILFHYEENGVTWTEIDASGGEGEKGQRMHTRFAPDSSKLGWIYCDTLCDLVVYDVAEQGYTRTPTGCENGKFLELTWENAQPIVVQKFSSRGNYEEEQTCKDETGEYKVPILFRHDLYEERLKQKAAEQSGQIDK</sequence>
<organism evidence="1 2">
    <name type="scientific">Fluctibacter corallii</name>
    <dbReference type="NCBI Taxonomy" id="2984329"/>
    <lineage>
        <taxon>Bacteria</taxon>
        <taxon>Pseudomonadati</taxon>
        <taxon>Pseudomonadota</taxon>
        <taxon>Gammaproteobacteria</taxon>
        <taxon>Alteromonadales</taxon>
        <taxon>Alteromonadaceae</taxon>
        <taxon>Fluctibacter</taxon>
    </lineage>
</organism>
<accession>A0ABT3ADF9</accession>
<evidence type="ECO:0000313" key="1">
    <source>
        <dbReference type="EMBL" id="MCV2886694.1"/>
    </source>
</evidence>
<keyword evidence="2" id="KW-1185">Reference proteome</keyword>
<dbReference type="Proteomes" id="UP001652504">
    <property type="component" value="Unassembled WGS sequence"/>
</dbReference>
<protein>
    <recommendedName>
        <fullName evidence="3">AZL_007920/MXAN_0976 family protein</fullName>
    </recommendedName>
</protein>
<reference evidence="1 2" key="1">
    <citation type="submission" date="2022-10" db="EMBL/GenBank/DDBJ databases">
        <title>Aestuariibacter sp. AA17 isolated from Montipora capitata coral fragment.</title>
        <authorList>
            <person name="Emsley S.A."/>
            <person name="Pfannmuller K.M."/>
            <person name="Loughran R.M."/>
            <person name="Shlafstein M."/>
            <person name="Papke E."/>
            <person name="Saw J.H."/>
            <person name="Ushijima B."/>
            <person name="Videau P."/>
        </authorList>
    </citation>
    <scope>NUCLEOTIDE SEQUENCE [LARGE SCALE GENOMIC DNA]</scope>
    <source>
        <strain evidence="1 2">AA17</strain>
    </source>
</reference>
<proteinExistence type="predicted"/>
<dbReference type="EMBL" id="JAOWKX010000018">
    <property type="protein sequence ID" value="MCV2886694.1"/>
    <property type="molecule type" value="Genomic_DNA"/>
</dbReference>
<dbReference type="PROSITE" id="PS51257">
    <property type="entry name" value="PROKAR_LIPOPROTEIN"/>
    <property type="match status" value="1"/>
</dbReference>
<name>A0ABT3ADF9_9ALTE</name>
<evidence type="ECO:0008006" key="3">
    <source>
        <dbReference type="Google" id="ProtNLM"/>
    </source>
</evidence>